<dbReference type="EMBL" id="CP051167">
    <property type="protein sequence ID" value="QIZ72226.1"/>
    <property type="molecule type" value="Genomic_DNA"/>
</dbReference>
<dbReference type="GO" id="GO:0008615">
    <property type="term" value="P:pyridoxine biosynthetic process"/>
    <property type="evidence" value="ECO:0007669"/>
    <property type="project" value="UniProtKB-UniRule"/>
</dbReference>
<dbReference type="HAMAP" id="MF_00279">
    <property type="entry name" value="PdxJ"/>
    <property type="match status" value="1"/>
</dbReference>
<organism evidence="6 7">
    <name type="scientific">Oxynema aestuarii AP17</name>
    <dbReference type="NCBI Taxonomy" id="2064643"/>
    <lineage>
        <taxon>Bacteria</taxon>
        <taxon>Bacillati</taxon>
        <taxon>Cyanobacteriota</taxon>
        <taxon>Cyanophyceae</taxon>
        <taxon>Oscillatoriophycideae</taxon>
        <taxon>Oscillatoriales</taxon>
        <taxon>Oscillatoriaceae</taxon>
        <taxon>Oxynema</taxon>
        <taxon>Oxynema aestuarii</taxon>
    </lineage>
</organism>
<keyword evidence="2 4" id="KW-0808">Transferase</keyword>
<feature type="binding site" evidence="4">
    <location>
        <position position="100"/>
    </location>
    <ligand>
        <name>1-deoxy-D-xylulose 5-phosphate</name>
        <dbReference type="ChEBI" id="CHEBI:57792"/>
    </ligand>
</feature>
<dbReference type="NCBIfam" id="NF003627">
    <property type="entry name" value="PRK05265.1-5"/>
    <property type="match status" value="1"/>
</dbReference>
<sequence length="240" mass="26163">MPTLGVNIDHIATIRQARRTVEPDPVAAATLAELAGADGITVHLREDRRHIQDRDVRLLRQIVRSHLNLEMAATDEMVEIALEIKPDYITLVPEKREEVTTEGGLDIVGGRDRLAKVVATLQSAGIPVSLFIDAETPQIEASAAVGAQFIELHTGPYAEAKTEAEREKELAILAKGTREAIAAGLRVNAGHGLTYWNVYPVACIEGMEELNIGHTIISRASLVGLERAVREMKLAMRGEL</sequence>
<dbReference type="NCBIfam" id="TIGR00559">
    <property type="entry name" value="pdxJ"/>
    <property type="match status" value="1"/>
</dbReference>
<dbReference type="InterPro" id="IPR004569">
    <property type="entry name" value="PyrdxlP_synth_PdxJ"/>
</dbReference>
<feature type="binding site" evidence="4">
    <location>
        <position position="192"/>
    </location>
    <ligand>
        <name>3-amino-2-oxopropyl phosphate</name>
        <dbReference type="ChEBI" id="CHEBI:57279"/>
    </ligand>
</feature>
<feature type="binding site" evidence="4">
    <location>
        <begin position="213"/>
        <end position="214"/>
    </location>
    <ligand>
        <name>3-amino-2-oxopropyl phosphate</name>
        <dbReference type="ChEBI" id="CHEBI:57279"/>
    </ligand>
</feature>
<keyword evidence="7" id="KW-1185">Reference proteome</keyword>
<keyword evidence="1 4" id="KW-0963">Cytoplasm</keyword>
<feature type="binding site" evidence="4">
    <location>
        <begin position="9"/>
        <end position="10"/>
    </location>
    <ligand>
        <name>1-deoxy-D-xylulose 5-phosphate</name>
        <dbReference type="ChEBI" id="CHEBI:57792"/>
    </ligand>
</feature>
<feature type="binding site" evidence="4">
    <location>
        <position position="18"/>
    </location>
    <ligand>
        <name>3-amino-2-oxopropyl phosphate</name>
        <dbReference type="ChEBI" id="CHEBI:57279"/>
    </ligand>
</feature>
<evidence type="ECO:0000256" key="2">
    <source>
        <dbReference type="ARBA" id="ARBA00022679"/>
    </source>
</evidence>
<proteinExistence type="inferred from homology"/>
<evidence type="ECO:0000313" key="7">
    <source>
        <dbReference type="Proteomes" id="UP000500857"/>
    </source>
</evidence>
<dbReference type="GO" id="GO:0033856">
    <property type="term" value="F:pyridoxine 5'-phosphate synthase activity"/>
    <property type="evidence" value="ECO:0007669"/>
    <property type="project" value="UniProtKB-UniRule"/>
</dbReference>
<feature type="binding site" evidence="4">
    <location>
        <position position="50"/>
    </location>
    <ligand>
        <name>1-deoxy-D-xylulose 5-phosphate</name>
        <dbReference type="ChEBI" id="CHEBI:57792"/>
    </ligand>
</feature>
<name>A0A6H1U1A3_9CYAN</name>
<evidence type="ECO:0000256" key="1">
    <source>
        <dbReference type="ARBA" id="ARBA00022490"/>
    </source>
</evidence>
<reference evidence="6 7" key="1">
    <citation type="submission" date="2020-04" db="EMBL/GenBank/DDBJ databases">
        <authorList>
            <person name="Basu S."/>
            <person name="Maruthanayagam V."/>
            <person name="Chakraborty S."/>
            <person name="Pramanik A."/>
            <person name="Mukherjee J."/>
            <person name="Brink B."/>
        </authorList>
    </citation>
    <scope>NUCLEOTIDE SEQUENCE [LARGE SCALE GENOMIC DNA]</scope>
    <source>
        <strain evidence="6 7">AP17</strain>
    </source>
</reference>
<protein>
    <recommendedName>
        <fullName evidence="4 5">Pyridoxine 5'-phosphate synthase</fullName>
        <shortName evidence="4">PNP synthase</shortName>
        <ecNumber evidence="4 5">2.6.99.2</ecNumber>
    </recommendedName>
</protein>
<comment type="catalytic activity">
    <reaction evidence="4">
        <text>3-amino-2-oxopropyl phosphate + 1-deoxy-D-xylulose 5-phosphate = pyridoxine 5'-phosphate + phosphate + 2 H2O + H(+)</text>
        <dbReference type="Rhea" id="RHEA:15265"/>
        <dbReference type="ChEBI" id="CHEBI:15377"/>
        <dbReference type="ChEBI" id="CHEBI:15378"/>
        <dbReference type="ChEBI" id="CHEBI:43474"/>
        <dbReference type="ChEBI" id="CHEBI:57279"/>
        <dbReference type="ChEBI" id="CHEBI:57792"/>
        <dbReference type="ChEBI" id="CHEBI:58589"/>
        <dbReference type="EC" id="2.6.99.2"/>
    </reaction>
</comment>
<dbReference type="InterPro" id="IPR036130">
    <property type="entry name" value="Pyridoxine-5'_phos_synth"/>
</dbReference>
<dbReference type="PANTHER" id="PTHR30456">
    <property type="entry name" value="PYRIDOXINE 5'-PHOSPHATE SYNTHASE"/>
    <property type="match status" value="1"/>
</dbReference>
<dbReference type="InterPro" id="IPR013785">
    <property type="entry name" value="Aldolase_TIM"/>
</dbReference>
<accession>A0A6H1U1A3</accession>
<evidence type="ECO:0000256" key="3">
    <source>
        <dbReference type="ARBA" id="ARBA00023096"/>
    </source>
</evidence>
<dbReference type="Proteomes" id="UP000500857">
    <property type="component" value="Chromosome"/>
</dbReference>
<comment type="function">
    <text evidence="4">Catalyzes the complicated ring closure reaction between the two acyclic compounds 1-deoxy-D-xylulose-5-phosphate (DXP) and 3-amino-2-oxopropyl phosphate (1-amino-acetone-3-phosphate or AAP) to form pyridoxine 5'-phosphate (PNP) and inorganic phosphate.</text>
</comment>
<dbReference type="UniPathway" id="UPA00244">
    <property type="reaction ID" value="UER00313"/>
</dbReference>
<feature type="binding site" evidence="4">
    <location>
        <position position="7"/>
    </location>
    <ligand>
        <name>3-amino-2-oxopropyl phosphate</name>
        <dbReference type="ChEBI" id="CHEBI:57279"/>
    </ligand>
</feature>
<feature type="active site" description="Proton acceptor" evidence="4">
    <location>
        <position position="70"/>
    </location>
</feature>
<feature type="active site" description="Proton acceptor" evidence="4">
    <location>
        <position position="43"/>
    </location>
</feature>
<feature type="site" description="Transition state stabilizer" evidence="4">
    <location>
        <position position="151"/>
    </location>
</feature>
<dbReference type="Pfam" id="PF03740">
    <property type="entry name" value="PdxJ"/>
    <property type="match status" value="1"/>
</dbReference>
<dbReference type="KEGG" id="oxy:HCG48_17950"/>
<gene>
    <name evidence="4" type="primary">pdxJ</name>
    <name evidence="6" type="ORF">HCG48_17950</name>
</gene>
<dbReference type="RefSeq" id="WP_168570376.1">
    <property type="nucleotide sequence ID" value="NZ_CP051167.1"/>
</dbReference>
<comment type="subcellular location">
    <subcellularLocation>
        <location evidence="4">Cytoplasm</location>
    </subcellularLocation>
</comment>
<dbReference type="Gene3D" id="3.20.20.70">
    <property type="entry name" value="Aldolase class I"/>
    <property type="match status" value="1"/>
</dbReference>
<dbReference type="GO" id="GO:0005829">
    <property type="term" value="C:cytosol"/>
    <property type="evidence" value="ECO:0007669"/>
    <property type="project" value="TreeGrafter"/>
</dbReference>
<comment type="similarity">
    <text evidence="4">Belongs to the PNP synthase family.</text>
</comment>
<comment type="pathway">
    <text evidence="4">Cofactor biosynthesis; pyridoxine 5'-phosphate biosynthesis; pyridoxine 5'-phosphate from D-erythrose 4-phosphate: step 5/5.</text>
</comment>
<dbReference type="EC" id="2.6.99.2" evidence="4 5"/>
<dbReference type="CDD" id="cd00003">
    <property type="entry name" value="PNPsynthase"/>
    <property type="match status" value="1"/>
</dbReference>
<dbReference type="AlphaFoldDB" id="A0A6H1U1A3"/>
<keyword evidence="3 4" id="KW-0664">Pyridoxine biosynthesis</keyword>
<evidence type="ECO:0000256" key="4">
    <source>
        <dbReference type="HAMAP-Rule" id="MF_00279"/>
    </source>
</evidence>
<evidence type="ECO:0000313" key="6">
    <source>
        <dbReference type="EMBL" id="QIZ72226.1"/>
    </source>
</evidence>
<feature type="binding site" evidence="4">
    <location>
        <position position="45"/>
    </location>
    <ligand>
        <name>1-deoxy-D-xylulose 5-phosphate</name>
        <dbReference type="ChEBI" id="CHEBI:57792"/>
    </ligand>
</feature>
<evidence type="ECO:0000256" key="5">
    <source>
        <dbReference type="NCBIfam" id="TIGR00559"/>
    </source>
</evidence>
<dbReference type="PANTHER" id="PTHR30456:SF0">
    <property type="entry name" value="PYRIDOXINE 5'-PHOSPHATE SYNTHASE"/>
    <property type="match status" value="1"/>
</dbReference>
<dbReference type="SUPFAM" id="SSF63892">
    <property type="entry name" value="Pyridoxine 5'-phosphate synthase"/>
    <property type="match status" value="1"/>
</dbReference>
<dbReference type="NCBIfam" id="NF003623">
    <property type="entry name" value="PRK05265.1-1"/>
    <property type="match status" value="1"/>
</dbReference>
<feature type="active site" description="Proton donor" evidence="4">
    <location>
        <position position="191"/>
    </location>
</feature>
<dbReference type="NCBIfam" id="NF003625">
    <property type="entry name" value="PRK05265.1-3"/>
    <property type="match status" value="1"/>
</dbReference>
<comment type="subunit">
    <text evidence="4">Homooctamer; tetramer of dimers.</text>
</comment>